<reference evidence="1 2" key="1">
    <citation type="submission" date="2018-06" db="EMBL/GenBank/DDBJ databases">
        <authorList>
            <consortium name="Pathogen Informatics"/>
            <person name="Doyle S."/>
        </authorList>
    </citation>
    <scope>NUCLEOTIDE SEQUENCE [LARGE SCALE GENOMIC DNA]</scope>
    <source>
        <strain evidence="1 2">NCTC10717</strain>
    </source>
</reference>
<dbReference type="AlphaFoldDB" id="A0A380MM77"/>
<name>A0A380MM77_9GAMM</name>
<sequence length="95" mass="10429">MFASHAQTSNEEKLSYYGFDGEVHNYINKIEKTGKRSPRTDCVNCGAKSGSIGGIYALIAILRNLEYVLTVPILLAEEVVEDLFPVAVVVMVHAI</sequence>
<organism evidence="1 2">
    <name type="scientific">Suttonella indologenes</name>
    <dbReference type="NCBI Taxonomy" id="13276"/>
    <lineage>
        <taxon>Bacteria</taxon>
        <taxon>Pseudomonadati</taxon>
        <taxon>Pseudomonadota</taxon>
        <taxon>Gammaproteobacteria</taxon>
        <taxon>Cardiobacteriales</taxon>
        <taxon>Cardiobacteriaceae</taxon>
        <taxon>Suttonella</taxon>
    </lineage>
</organism>
<gene>
    <name evidence="1" type="ORF">NCTC10717_00225</name>
</gene>
<keyword evidence="2" id="KW-1185">Reference proteome</keyword>
<evidence type="ECO:0000313" key="1">
    <source>
        <dbReference type="EMBL" id="SUO91591.1"/>
    </source>
</evidence>
<evidence type="ECO:0000313" key="2">
    <source>
        <dbReference type="Proteomes" id="UP000254575"/>
    </source>
</evidence>
<protein>
    <submittedName>
        <fullName evidence="1">Uncharacterized protein</fullName>
    </submittedName>
</protein>
<proteinExistence type="predicted"/>
<dbReference type="RefSeq" id="WP_115217546.1">
    <property type="nucleotide sequence ID" value="NZ_UHIA01000003.1"/>
</dbReference>
<dbReference type="EMBL" id="UHIA01000003">
    <property type="protein sequence ID" value="SUO91591.1"/>
    <property type="molecule type" value="Genomic_DNA"/>
</dbReference>
<accession>A0A380MM77</accession>
<dbReference type="Proteomes" id="UP000254575">
    <property type="component" value="Unassembled WGS sequence"/>
</dbReference>